<sequence length="404" mass="43687">MRISTNQIYDQNIRSILNNQSDLANTQEQLASGKKLLKPSDDPVGAAKALRLTEELDSLTQYQRNNDLVTGSLELQETVLTNVTNSINRARTLAIQAGNGAYSSADRAAISSELKQIKLEILDLMNTKDANGNYLYSGYQSGKQAFEFEPSSNGNAVSFNGDQGVNFVQLSDSAKIQSTSSGFEVFENVQSRYKFTVDPASVVVPTVSEIANQDNFDNFFKANYDATNNDFRVNFLASGQAELVNQGTGAVLDSVDFSFGVPFTLQGMKFEANASPGDSFDFSLDAPQNKSMAQTLHELETLLSNSSASNDLLEEGIADALIGLDNGLEIISLERASIGGRLNIAESISKSNFDLEIAAQASRSSIEDADFAKLSTEFAKQEAALNAALATFPKVSELSLFNFI</sequence>
<dbReference type="GO" id="GO:0005576">
    <property type="term" value="C:extracellular region"/>
    <property type="evidence" value="ECO:0007669"/>
    <property type="project" value="UniProtKB-SubCell"/>
</dbReference>
<dbReference type="AlphaFoldDB" id="F2G369"/>
<keyword evidence="4" id="KW-0964">Secreted</keyword>
<dbReference type="InterPro" id="IPR013384">
    <property type="entry name" value="Flagell_FlgL"/>
</dbReference>
<evidence type="ECO:0000313" key="7">
    <source>
        <dbReference type="EMBL" id="AEA97293.1"/>
    </source>
</evidence>
<dbReference type="EMBL" id="CP001103">
    <property type="protein sequence ID" value="AEA97293.1"/>
    <property type="molecule type" value="Genomic_DNA"/>
</dbReference>
<dbReference type="NCBIfam" id="TIGR02550">
    <property type="entry name" value="flagell_flgL"/>
    <property type="match status" value="1"/>
</dbReference>
<organism evidence="7 8">
    <name type="scientific">Alteromonas mediterranea (strain DSM 17117 / CIP 110805 / LMG 28347 / Deep ecotype)</name>
    <dbReference type="NCBI Taxonomy" id="1774373"/>
    <lineage>
        <taxon>Bacteria</taxon>
        <taxon>Pseudomonadati</taxon>
        <taxon>Pseudomonadota</taxon>
        <taxon>Gammaproteobacteria</taxon>
        <taxon>Alteromonadales</taxon>
        <taxon>Alteromonadaceae</taxon>
        <taxon>Alteromonas/Salinimonas group</taxon>
        <taxon>Alteromonas</taxon>
    </lineage>
</organism>
<dbReference type="Proteomes" id="UP000001870">
    <property type="component" value="Chromosome"/>
</dbReference>
<reference evidence="7 8" key="1">
    <citation type="journal article" date="2008" name="ISME J.">
        <title>Comparative genomics of two ecotypes of the marine planktonic copiotroph Alteromonas macleodii suggests alternative lifestyles associated with different kinds of particulate organic matter.</title>
        <authorList>
            <person name="Ivars-Martinez E."/>
            <person name="Martin-Cuadrado A.B."/>
            <person name="D'Auria G."/>
            <person name="Mira A."/>
            <person name="Ferriera S."/>
            <person name="Johnson J."/>
            <person name="Friedman R."/>
            <person name="Rodriguez-Valera F."/>
        </authorList>
    </citation>
    <scope>NUCLEOTIDE SEQUENCE [LARGE SCALE GENOMIC DNA]</scope>
    <source>
        <strain evidence="8">DSM 17117 / CIP 110805 / LMG 28347 / Deep ecotype</strain>
    </source>
</reference>
<comment type="similarity">
    <text evidence="3">Belongs to the bacterial flagellin family.</text>
</comment>
<evidence type="ECO:0000256" key="2">
    <source>
        <dbReference type="ARBA" id="ARBA00004613"/>
    </source>
</evidence>
<dbReference type="PANTHER" id="PTHR42792">
    <property type="entry name" value="FLAGELLIN"/>
    <property type="match status" value="1"/>
</dbReference>
<accession>F2G369</accession>
<evidence type="ECO:0000259" key="6">
    <source>
        <dbReference type="Pfam" id="PF00669"/>
    </source>
</evidence>
<gene>
    <name evidence="7" type="ordered locus">MADE_1005755</name>
</gene>
<dbReference type="KEGG" id="amc:MADE_1005755"/>
<evidence type="ECO:0000256" key="5">
    <source>
        <dbReference type="ARBA" id="ARBA00023143"/>
    </source>
</evidence>
<dbReference type="GO" id="GO:0009424">
    <property type="term" value="C:bacterial-type flagellum hook"/>
    <property type="evidence" value="ECO:0007669"/>
    <property type="project" value="InterPro"/>
</dbReference>
<keyword evidence="5" id="KW-0975">Bacterial flagellum</keyword>
<keyword evidence="7" id="KW-0282">Flagellum</keyword>
<name>F2G369_ALTMD</name>
<feature type="domain" description="Flagellin N-terminal" evidence="6">
    <location>
        <begin position="3"/>
        <end position="140"/>
    </location>
</feature>
<dbReference type="SUPFAM" id="SSF64518">
    <property type="entry name" value="Phase 1 flagellin"/>
    <property type="match status" value="1"/>
</dbReference>
<keyword evidence="8" id="KW-1185">Reference proteome</keyword>
<evidence type="ECO:0000256" key="4">
    <source>
        <dbReference type="ARBA" id="ARBA00022525"/>
    </source>
</evidence>
<dbReference type="Pfam" id="PF00669">
    <property type="entry name" value="Flagellin_N"/>
    <property type="match status" value="1"/>
</dbReference>
<comment type="subcellular location">
    <subcellularLocation>
        <location evidence="1">Bacterial flagellum</location>
    </subcellularLocation>
    <subcellularLocation>
        <location evidence="2">Secreted</location>
    </subcellularLocation>
</comment>
<dbReference type="RefSeq" id="WP_012517636.1">
    <property type="nucleotide sequence ID" value="NC_011138.3"/>
</dbReference>
<dbReference type="HOGENOM" id="CLU_024437_5_0_6"/>
<keyword evidence="7" id="KW-0969">Cilium</keyword>
<evidence type="ECO:0000256" key="1">
    <source>
        <dbReference type="ARBA" id="ARBA00004365"/>
    </source>
</evidence>
<dbReference type="InterPro" id="IPR001492">
    <property type="entry name" value="Flagellin"/>
</dbReference>
<dbReference type="Gene3D" id="1.20.1330.10">
    <property type="entry name" value="f41 fragment of flagellin, N-terminal domain"/>
    <property type="match status" value="2"/>
</dbReference>
<dbReference type="GO" id="GO:0005198">
    <property type="term" value="F:structural molecule activity"/>
    <property type="evidence" value="ECO:0007669"/>
    <property type="project" value="InterPro"/>
</dbReference>
<proteinExistence type="inferred from homology"/>
<protein>
    <submittedName>
        <fullName evidence="7">Flagellar hook-associated protein FlgL</fullName>
    </submittedName>
</protein>
<dbReference type="InterPro" id="IPR001029">
    <property type="entry name" value="Flagellin_N"/>
</dbReference>
<evidence type="ECO:0000313" key="8">
    <source>
        <dbReference type="Proteomes" id="UP000001870"/>
    </source>
</evidence>
<evidence type="ECO:0000256" key="3">
    <source>
        <dbReference type="ARBA" id="ARBA00005709"/>
    </source>
</evidence>
<dbReference type="GO" id="GO:0071973">
    <property type="term" value="P:bacterial-type flagellum-dependent cell motility"/>
    <property type="evidence" value="ECO:0007669"/>
    <property type="project" value="InterPro"/>
</dbReference>
<reference evidence="7 8" key="2">
    <citation type="journal article" date="2015" name="Antonie Van Leeuwenhoek">
        <title>Ecophysiological diversity of a novel member of the genus Alteromonas, and description of Alteromonas mediterranea sp. nov.</title>
        <authorList>
            <person name="Ivanova E.P."/>
            <person name="Lopez-Perez M."/>
            <person name="Zabalos M."/>
            <person name="Nguyen S.H."/>
            <person name="Webb H.K."/>
            <person name="Ryan J."/>
            <person name="Lagutin K."/>
            <person name="Vyssotski M."/>
            <person name="Crawford R.J."/>
            <person name="Rodriguez-Valera F."/>
        </authorList>
    </citation>
    <scope>NUCLEOTIDE SEQUENCE [LARGE SCALE GENOMIC DNA]</scope>
    <source>
        <strain evidence="8">DSM 17117 / CIP 110805 / LMG 28347 / Deep ecotype</strain>
    </source>
</reference>
<keyword evidence="7" id="KW-0966">Cell projection</keyword>
<dbReference type="PANTHER" id="PTHR42792:SF1">
    <property type="entry name" value="FLAGELLAR HOOK-ASSOCIATED PROTEIN 3"/>
    <property type="match status" value="1"/>
</dbReference>